<evidence type="ECO:0000313" key="3">
    <source>
        <dbReference type="EMBL" id="GAQ09751.1"/>
    </source>
</evidence>
<dbReference type="EMBL" id="BCLY01000012">
    <property type="protein sequence ID" value="GAQ09751.1"/>
    <property type="molecule type" value="Genomic_DNA"/>
</dbReference>
<keyword evidence="1" id="KW-0732">Signal</keyword>
<organism evidence="3 4">
    <name type="scientific">Aspergillus lentulus</name>
    <dbReference type="NCBI Taxonomy" id="293939"/>
    <lineage>
        <taxon>Eukaryota</taxon>
        <taxon>Fungi</taxon>
        <taxon>Dikarya</taxon>
        <taxon>Ascomycota</taxon>
        <taxon>Pezizomycotina</taxon>
        <taxon>Eurotiomycetes</taxon>
        <taxon>Eurotiomycetidae</taxon>
        <taxon>Eurotiales</taxon>
        <taxon>Aspergillaceae</taxon>
        <taxon>Aspergillus</taxon>
        <taxon>Aspergillus subgen. Fumigati</taxon>
    </lineage>
</organism>
<sequence length="274" mass="29206">MGLVTRGWLILTLCLGFAYSQTPITPGVTEVDLIFPRNESYSPSPVTPIVFTIQNPSLLSSLNPEISYYIEQQNVNTNESVSTSGSIQLSKINYTTSDPYFLYWSTGHLDIEGTFVFAWELQMNNCSYSPQSDALTFGYFGSRRHELYFSTKNGTSSPDFVTATEDDTCDQSQAQAVQVPDLLEVPATRTWGAPSCAATVGPSPAPNPCKAKIDSTAAASISAALASSACANPIRTGLSCPTPSSESAASAAQSPVVGHWILAIGMLLAYSLAS</sequence>
<gene>
    <name evidence="3" type="ORF">ALT_7072</name>
</gene>
<feature type="domain" description="DUF7136" evidence="2">
    <location>
        <begin position="25"/>
        <end position="238"/>
    </location>
</feature>
<evidence type="ECO:0000313" key="4">
    <source>
        <dbReference type="Proteomes" id="UP000051487"/>
    </source>
</evidence>
<comment type="caution">
    <text evidence="3">The sequence shown here is derived from an EMBL/GenBank/DDBJ whole genome shotgun (WGS) entry which is preliminary data.</text>
</comment>
<accession>A0AAN4PMY8</accession>
<protein>
    <recommendedName>
        <fullName evidence="2">DUF7136 domain-containing protein</fullName>
    </recommendedName>
</protein>
<proteinExistence type="predicted"/>
<feature type="signal peptide" evidence="1">
    <location>
        <begin position="1"/>
        <end position="20"/>
    </location>
</feature>
<evidence type="ECO:0000259" key="2">
    <source>
        <dbReference type="Pfam" id="PF23584"/>
    </source>
</evidence>
<reference evidence="3 4" key="1">
    <citation type="submission" date="2015-11" db="EMBL/GenBank/DDBJ databases">
        <title>Aspergillus lentulus strain IFM 54703T.</title>
        <authorList>
            <person name="Kusuya Y."/>
            <person name="Sakai K."/>
            <person name="Kamei K."/>
            <person name="Takahashi H."/>
            <person name="Yaguchi T."/>
        </authorList>
    </citation>
    <scope>NUCLEOTIDE SEQUENCE [LARGE SCALE GENOMIC DNA]</scope>
    <source>
        <strain evidence="3 4">IFM 54703</strain>
    </source>
</reference>
<dbReference type="Proteomes" id="UP000051487">
    <property type="component" value="Unassembled WGS sequence"/>
</dbReference>
<name>A0AAN4PMY8_ASPLE</name>
<dbReference type="Pfam" id="PF23584">
    <property type="entry name" value="DUF7136"/>
    <property type="match status" value="1"/>
</dbReference>
<feature type="chain" id="PRO_5043017716" description="DUF7136 domain-containing protein" evidence="1">
    <location>
        <begin position="21"/>
        <end position="274"/>
    </location>
</feature>
<evidence type="ECO:0000256" key="1">
    <source>
        <dbReference type="SAM" id="SignalP"/>
    </source>
</evidence>
<dbReference type="InterPro" id="IPR055560">
    <property type="entry name" value="DUF7136"/>
</dbReference>
<dbReference type="AlphaFoldDB" id="A0AAN4PMY8"/>